<feature type="chain" id="PRO_5015145224" evidence="2">
    <location>
        <begin position="19"/>
        <end position="130"/>
    </location>
</feature>
<proteinExistence type="predicted"/>
<sequence length="130" mass="15333">MKTIIFFLFLALSIPVWADDAETQIHQLEKQLARIQQESESTYQQFLMTQELRRNAIEAPLPIEIPPNPPDQSIPIPDYDELIKEKEEKQDHIKDYTDDLNRLSARHKELENEKQEIIGQINLLKQEPKE</sequence>
<reference evidence="3 4" key="1">
    <citation type="submission" date="2018-03" db="EMBL/GenBank/DDBJ databases">
        <title>Draft genome of Nitrosomonas supralitoralis APG5.</title>
        <authorList>
            <person name="Urakawa H."/>
            <person name="Lopez J.V."/>
        </authorList>
    </citation>
    <scope>NUCLEOTIDE SEQUENCE [LARGE SCALE GENOMIC DNA]</scope>
    <source>
        <strain evidence="3 4">APG5</strain>
    </source>
</reference>
<keyword evidence="2" id="KW-0732">Signal</keyword>
<comment type="caution">
    <text evidence="3">The sequence shown here is derived from an EMBL/GenBank/DDBJ whole genome shotgun (WGS) entry which is preliminary data.</text>
</comment>
<dbReference type="AlphaFoldDB" id="A0A2P7NVZ3"/>
<gene>
    <name evidence="3" type="ORF">C7H79_06935</name>
</gene>
<keyword evidence="4" id="KW-1185">Reference proteome</keyword>
<dbReference type="Proteomes" id="UP000241912">
    <property type="component" value="Unassembled WGS sequence"/>
</dbReference>
<feature type="coiled-coil region" evidence="1">
    <location>
        <begin position="79"/>
        <end position="127"/>
    </location>
</feature>
<dbReference type="EMBL" id="PXXU01000016">
    <property type="protein sequence ID" value="PSJ17633.1"/>
    <property type="molecule type" value="Genomic_DNA"/>
</dbReference>
<organism evidence="3 4">
    <name type="scientific">Nitrosomonas supralitoralis</name>
    <dbReference type="NCBI Taxonomy" id="2116706"/>
    <lineage>
        <taxon>Bacteria</taxon>
        <taxon>Pseudomonadati</taxon>
        <taxon>Pseudomonadota</taxon>
        <taxon>Betaproteobacteria</taxon>
        <taxon>Nitrosomonadales</taxon>
        <taxon>Nitrosomonadaceae</taxon>
        <taxon>Nitrosomonas</taxon>
    </lineage>
</organism>
<dbReference type="RefSeq" id="WP_106706566.1">
    <property type="nucleotide sequence ID" value="NZ_PXXU01000016.1"/>
</dbReference>
<keyword evidence="1" id="KW-0175">Coiled coil</keyword>
<evidence type="ECO:0000313" key="4">
    <source>
        <dbReference type="Proteomes" id="UP000241912"/>
    </source>
</evidence>
<protein>
    <submittedName>
        <fullName evidence="3">Uncharacterized protein</fullName>
    </submittedName>
</protein>
<feature type="coiled-coil region" evidence="1">
    <location>
        <begin position="18"/>
        <end position="45"/>
    </location>
</feature>
<evidence type="ECO:0000256" key="2">
    <source>
        <dbReference type="SAM" id="SignalP"/>
    </source>
</evidence>
<dbReference type="OrthoDB" id="8547564at2"/>
<evidence type="ECO:0000256" key="1">
    <source>
        <dbReference type="SAM" id="Coils"/>
    </source>
</evidence>
<accession>A0A2P7NVZ3</accession>
<feature type="signal peptide" evidence="2">
    <location>
        <begin position="1"/>
        <end position="18"/>
    </location>
</feature>
<name>A0A2P7NVZ3_9PROT</name>
<evidence type="ECO:0000313" key="3">
    <source>
        <dbReference type="EMBL" id="PSJ17633.1"/>
    </source>
</evidence>